<name>A0A420MSK3_FUSOX</name>
<evidence type="ECO:0000313" key="3">
    <source>
        <dbReference type="Proteomes" id="UP000285084"/>
    </source>
</evidence>
<evidence type="ECO:0000256" key="1">
    <source>
        <dbReference type="SAM" id="MobiDB-lite"/>
    </source>
</evidence>
<dbReference type="Proteomes" id="UP000285084">
    <property type="component" value="Unassembled WGS sequence"/>
</dbReference>
<reference evidence="2 3" key="1">
    <citation type="journal article" date="2018" name="Sci. Rep.">
        <title>Characterisation of pathogen-specific regions and novel effector candidates in Fusarium oxysporum f. sp. cepae.</title>
        <authorList>
            <person name="Armitage A.D."/>
            <person name="Taylor A."/>
            <person name="Sobczyk M.K."/>
            <person name="Baxter L."/>
            <person name="Greenfield B.P."/>
            <person name="Bates H.J."/>
            <person name="Wilson F."/>
            <person name="Jackson A.C."/>
            <person name="Ott S."/>
            <person name="Harrison R.J."/>
            <person name="Clarkson J.P."/>
        </authorList>
    </citation>
    <scope>NUCLEOTIDE SEQUENCE [LARGE SCALE GENOMIC DNA]</scope>
    <source>
        <strain evidence="2 3">Fo_A13</strain>
    </source>
</reference>
<accession>A0A420MSK3</accession>
<sequence length="219" mass="24795">MATQDQSFGNDDLEELSVHLSELKLSLSVAPNRRPQKRNRKGTQTSITALADTKNGIIEQAEHSSFRVPANKTSRQLYEKLREIRDADADCTEEDVDQITSLLKSFIHQIDPDHPFIAETEDSLADGMMILDRSLVRMSLALHKDETVDVSVDVSGNQPRRHRNMVFTNYNENDMIDAAWNGFEDDENTGQGDDEAGDPDYQDEPMDDDDDDDDYEEAL</sequence>
<dbReference type="AlphaFoldDB" id="A0A420MSK3"/>
<dbReference type="EMBL" id="MRCX01000123">
    <property type="protein sequence ID" value="RKK70980.1"/>
    <property type="molecule type" value="Genomic_DNA"/>
</dbReference>
<organism evidence="2 3">
    <name type="scientific">Fusarium oxysporum</name>
    <name type="common">Fusarium vascular wilt</name>
    <dbReference type="NCBI Taxonomy" id="5507"/>
    <lineage>
        <taxon>Eukaryota</taxon>
        <taxon>Fungi</taxon>
        <taxon>Dikarya</taxon>
        <taxon>Ascomycota</taxon>
        <taxon>Pezizomycotina</taxon>
        <taxon>Sordariomycetes</taxon>
        <taxon>Hypocreomycetidae</taxon>
        <taxon>Hypocreales</taxon>
        <taxon>Nectriaceae</taxon>
        <taxon>Fusarium</taxon>
        <taxon>Fusarium oxysporum species complex</taxon>
    </lineage>
</organism>
<proteinExistence type="predicted"/>
<protein>
    <submittedName>
        <fullName evidence="2">Uncharacterized protein</fullName>
    </submittedName>
</protein>
<feature type="region of interest" description="Disordered" evidence="1">
    <location>
        <begin position="181"/>
        <end position="219"/>
    </location>
</feature>
<gene>
    <name evidence="2" type="ORF">BFJ69_g11360</name>
</gene>
<feature type="compositionally biased region" description="Acidic residues" evidence="1">
    <location>
        <begin position="183"/>
        <end position="219"/>
    </location>
</feature>
<comment type="caution">
    <text evidence="2">The sequence shown here is derived from an EMBL/GenBank/DDBJ whole genome shotgun (WGS) entry which is preliminary data.</text>
</comment>
<evidence type="ECO:0000313" key="2">
    <source>
        <dbReference type="EMBL" id="RKK70980.1"/>
    </source>
</evidence>